<proteinExistence type="inferred from homology"/>
<keyword evidence="12" id="KW-1185">Reference proteome</keyword>
<feature type="binding site" evidence="9">
    <location>
        <position position="217"/>
    </location>
    <ligand>
        <name>ATP</name>
        <dbReference type="ChEBI" id="CHEBI:30616"/>
    </ligand>
</feature>
<dbReference type="Proteomes" id="UP000053029">
    <property type="component" value="Unassembled WGS sequence"/>
</dbReference>
<dbReference type="PANTHER" id="PTHR10584">
    <property type="entry name" value="SUGAR KINASE"/>
    <property type="match status" value="1"/>
</dbReference>
<dbReference type="InterPro" id="IPR011877">
    <property type="entry name" value="Ribokinase"/>
</dbReference>
<comment type="catalytic activity">
    <reaction evidence="9">
        <text>D-ribose + ATP = D-ribose 5-phosphate + ADP + H(+)</text>
        <dbReference type="Rhea" id="RHEA:13697"/>
        <dbReference type="ChEBI" id="CHEBI:15378"/>
        <dbReference type="ChEBI" id="CHEBI:30616"/>
        <dbReference type="ChEBI" id="CHEBI:47013"/>
        <dbReference type="ChEBI" id="CHEBI:78346"/>
        <dbReference type="ChEBI" id="CHEBI:456216"/>
        <dbReference type="EC" id="2.7.1.15"/>
    </reaction>
</comment>
<feature type="binding site" evidence="9">
    <location>
        <position position="292"/>
    </location>
    <ligand>
        <name>substrate</name>
    </ligand>
</feature>
<dbReference type="GO" id="GO:0046872">
    <property type="term" value="F:metal ion binding"/>
    <property type="evidence" value="ECO:0007669"/>
    <property type="project" value="UniProtKB-KW"/>
</dbReference>
<comment type="activity regulation">
    <text evidence="9">Activated by a monovalent cation that binds near, but not in, the active site. The most likely occupant of the site in vivo is potassium. Ion binding induces a conformational change that may alter substrate affinity.</text>
</comment>
<feature type="binding site" evidence="9">
    <location>
        <position position="332"/>
    </location>
    <ligand>
        <name>K(+)</name>
        <dbReference type="ChEBI" id="CHEBI:29103"/>
    </ligand>
</feature>
<comment type="subcellular location">
    <subcellularLocation>
        <location evidence="9">Cytoplasm</location>
    </subcellularLocation>
    <subcellularLocation>
        <location evidence="9">Nucleus</location>
    </subcellularLocation>
</comment>
<evidence type="ECO:0000256" key="9">
    <source>
        <dbReference type="HAMAP-Rule" id="MF_03215"/>
    </source>
</evidence>
<dbReference type="GO" id="GO:0005634">
    <property type="term" value="C:nucleus"/>
    <property type="evidence" value="ECO:0007669"/>
    <property type="project" value="UniProtKB-SubCell"/>
</dbReference>
<dbReference type="PANTHER" id="PTHR10584:SF166">
    <property type="entry name" value="RIBOKINASE"/>
    <property type="match status" value="1"/>
</dbReference>
<name>A0A0D2G1J2_9EURO</name>
<feature type="binding site" evidence="9">
    <location>
        <begin position="255"/>
        <end position="260"/>
    </location>
    <ligand>
        <name>ATP</name>
        <dbReference type="ChEBI" id="CHEBI:30616"/>
    </ligand>
</feature>
<feature type="binding site" evidence="9">
    <location>
        <position position="281"/>
    </location>
    <ligand>
        <name>K(+)</name>
        <dbReference type="ChEBI" id="CHEBI:29103"/>
    </ligand>
</feature>
<evidence type="ECO:0000256" key="2">
    <source>
        <dbReference type="ARBA" id="ARBA00022723"/>
    </source>
</evidence>
<comment type="pathway">
    <text evidence="9">Carbohydrate metabolism; D-ribose degradation; D-ribose 5-phosphate from beta-D-ribopyranose: step 2/2.</text>
</comment>
<comment type="cofactor">
    <cofactor evidence="9">
        <name>Mg(2+)</name>
        <dbReference type="ChEBI" id="CHEBI:18420"/>
    </cofactor>
    <text evidence="9">Requires a divalent cation, most likely magnesium in vivo, as an electrophilic catalyst to aid phosphoryl group transfer. It is the chelate of the metal and the nucleotide that is the actual substrate.</text>
</comment>
<dbReference type="InterPro" id="IPR029056">
    <property type="entry name" value="Ribokinase-like"/>
</dbReference>
<comment type="caution">
    <text evidence="9">Lacks conserved residue(s) required for the propagation of feature annotation.</text>
</comment>
<evidence type="ECO:0000256" key="3">
    <source>
        <dbReference type="ARBA" id="ARBA00022741"/>
    </source>
</evidence>
<feature type="binding site" evidence="9">
    <location>
        <position position="330"/>
    </location>
    <ligand>
        <name>K(+)</name>
        <dbReference type="ChEBI" id="CHEBI:29103"/>
    </ligand>
</feature>
<dbReference type="RefSeq" id="XP_013278476.1">
    <property type="nucleotide sequence ID" value="XM_013423022.1"/>
</dbReference>
<keyword evidence="7 9" id="KW-0630">Potassium</keyword>
<dbReference type="EC" id="2.7.1.15" evidence="9"/>
<evidence type="ECO:0000313" key="11">
    <source>
        <dbReference type="EMBL" id="KIW74668.1"/>
    </source>
</evidence>
<dbReference type="HAMAP" id="MF_01987">
    <property type="entry name" value="Ribokinase"/>
    <property type="match status" value="1"/>
</dbReference>
<feature type="domain" description="Carbohydrate kinase PfkB" evidence="10">
    <location>
        <begin position="11"/>
        <end position="339"/>
    </location>
</feature>
<evidence type="ECO:0000259" key="10">
    <source>
        <dbReference type="Pfam" id="PF00294"/>
    </source>
</evidence>
<comment type="subunit">
    <text evidence="9">Homodimer.</text>
</comment>
<dbReference type="GO" id="GO:0019303">
    <property type="term" value="P:D-ribose catabolic process"/>
    <property type="evidence" value="ECO:0007669"/>
    <property type="project" value="UniProtKB-UniRule"/>
</dbReference>
<reference evidence="11 12" key="1">
    <citation type="submission" date="2015-01" db="EMBL/GenBank/DDBJ databases">
        <title>The Genome Sequence of Fonsecaea pedrosoi CBS 271.37.</title>
        <authorList>
            <consortium name="The Broad Institute Genomics Platform"/>
            <person name="Cuomo C."/>
            <person name="de Hoog S."/>
            <person name="Gorbushina A."/>
            <person name="Stielow B."/>
            <person name="Teixiera M."/>
            <person name="Abouelleil A."/>
            <person name="Chapman S.B."/>
            <person name="Priest M."/>
            <person name="Young S.K."/>
            <person name="Wortman J."/>
            <person name="Nusbaum C."/>
            <person name="Birren B."/>
        </authorList>
    </citation>
    <scope>NUCLEOTIDE SEQUENCE [LARGE SCALE GENOMIC DNA]</scope>
    <source>
        <strain evidence="11 12">CBS 271.37</strain>
    </source>
</reference>
<dbReference type="Pfam" id="PF00294">
    <property type="entry name" value="PfkB"/>
    <property type="match status" value="1"/>
</dbReference>
<dbReference type="UniPathway" id="UPA00916">
    <property type="reaction ID" value="UER00889"/>
</dbReference>
<evidence type="ECO:0000256" key="5">
    <source>
        <dbReference type="ARBA" id="ARBA00022840"/>
    </source>
</evidence>
<evidence type="ECO:0000256" key="7">
    <source>
        <dbReference type="ARBA" id="ARBA00022958"/>
    </source>
</evidence>
<keyword evidence="9" id="KW-0963">Cytoplasm</keyword>
<organism evidence="11 12">
    <name type="scientific">Fonsecaea pedrosoi CBS 271.37</name>
    <dbReference type="NCBI Taxonomy" id="1442368"/>
    <lineage>
        <taxon>Eukaryota</taxon>
        <taxon>Fungi</taxon>
        <taxon>Dikarya</taxon>
        <taxon>Ascomycota</taxon>
        <taxon>Pezizomycotina</taxon>
        <taxon>Eurotiomycetes</taxon>
        <taxon>Chaetothyriomycetidae</taxon>
        <taxon>Chaetothyriales</taxon>
        <taxon>Herpotrichiellaceae</taxon>
        <taxon>Fonsecaea</taxon>
    </lineage>
</organism>
<evidence type="ECO:0000256" key="6">
    <source>
        <dbReference type="ARBA" id="ARBA00022842"/>
    </source>
</evidence>
<accession>A0A0D2G1J2</accession>
<dbReference type="GO" id="GO:0005524">
    <property type="term" value="F:ATP binding"/>
    <property type="evidence" value="ECO:0007669"/>
    <property type="project" value="UniProtKB-UniRule"/>
</dbReference>
<dbReference type="AlphaFoldDB" id="A0A0D2G1J2"/>
<dbReference type="SUPFAM" id="SSF53613">
    <property type="entry name" value="Ribokinase-like"/>
    <property type="match status" value="1"/>
</dbReference>
<dbReference type="EMBL" id="KN846976">
    <property type="protein sequence ID" value="KIW74668.1"/>
    <property type="molecule type" value="Genomic_DNA"/>
</dbReference>
<evidence type="ECO:0000256" key="4">
    <source>
        <dbReference type="ARBA" id="ARBA00022777"/>
    </source>
</evidence>
<keyword evidence="1 9" id="KW-0808">Transferase</keyword>
<keyword evidence="6 9" id="KW-0460">Magnesium</keyword>
<dbReference type="GO" id="GO:0004747">
    <property type="term" value="F:ribokinase activity"/>
    <property type="evidence" value="ECO:0007669"/>
    <property type="project" value="UniProtKB-UniRule"/>
</dbReference>
<dbReference type="GeneID" id="25310928"/>
<dbReference type="PRINTS" id="PR00990">
    <property type="entry name" value="RIBOKINASE"/>
</dbReference>
<feature type="binding site" evidence="9">
    <location>
        <position position="283"/>
    </location>
    <ligand>
        <name>K(+)</name>
        <dbReference type="ChEBI" id="CHEBI:29103"/>
    </ligand>
</feature>
<feature type="active site" description="Proton acceptor" evidence="9">
    <location>
        <position position="292"/>
    </location>
</feature>
<comment type="function">
    <text evidence="9">Catalyzes the phosphorylation of ribose at O-5 in a reaction requiring ATP and magnesium. The resulting D-ribose-5-phosphate can then be used either for sythesis of nucleotides, histidine, and tryptophan, or as a component of the pentose phosphate pathway.</text>
</comment>
<dbReference type="CDD" id="cd01174">
    <property type="entry name" value="ribokinase"/>
    <property type="match status" value="1"/>
</dbReference>
<protein>
    <recommendedName>
        <fullName evidence="9">Ribokinase</fullName>
        <shortName evidence="9">RK</shortName>
        <ecNumber evidence="9">2.7.1.15</ecNumber>
    </recommendedName>
</protein>
<dbReference type="STRING" id="1442368.A0A0D2G1J2"/>
<keyword evidence="8 9" id="KW-0119">Carbohydrate metabolism</keyword>
<feature type="binding site" evidence="9">
    <location>
        <begin position="47"/>
        <end position="51"/>
    </location>
    <ligand>
        <name>substrate</name>
    </ligand>
</feature>
<keyword evidence="9" id="KW-0539">Nucleus</keyword>
<sequence length="370" mass="40377">MGRSGSMAPRLISVVGSLHVDRIMITDRIPDRGESYKARQYHETLGGKGANSAIAVYRSSHARPSEGKLTSSDERIDYSNDKEIEVCMIGAVGDDKYAQMFEDALQENGVDVSRLQKVDGPTGISFVLVESANGENRCIFASNANDALSVDYFANLDSLANGRPPDLVIAQMEIDRTVVEQMIETAGAAGIEFLLNAAPANYILSHYYPLITHLLVNETEAATMSGREVEEVNEETWQEITEYFLGKGVTNVVLTLGARGAFFGRADEFGHVPAFKVDVVDCTGAGQVLMWDTFTGAYATDYLRQKQMGQWDIREAVVRACKAAALTITHLGAQEGIPWMDEIDNFEEHELSRAGLEAASQSATSASEEL</sequence>
<dbReference type="InterPro" id="IPR002139">
    <property type="entry name" value="Ribo/fructo_kinase"/>
</dbReference>
<feature type="binding site" evidence="9">
    <location>
        <position position="173"/>
    </location>
    <ligand>
        <name>substrate</name>
    </ligand>
</feature>
<keyword evidence="5 9" id="KW-0067">ATP-binding</keyword>
<dbReference type="GO" id="GO:0005737">
    <property type="term" value="C:cytoplasm"/>
    <property type="evidence" value="ECO:0007669"/>
    <property type="project" value="UniProtKB-SubCell"/>
</dbReference>
<dbReference type="VEuPathDB" id="FungiDB:Z517_11438"/>
<dbReference type="InterPro" id="IPR011611">
    <property type="entry name" value="PfkB_dom"/>
</dbReference>
<gene>
    <name evidence="11" type="ORF">Z517_11438</name>
</gene>
<comment type="similarity">
    <text evidence="9">Belongs to the carbohydrate kinase PfkB family. Ribokinase subfamily.</text>
</comment>
<feature type="binding site" evidence="9">
    <location>
        <begin position="19"/>
        <end position="21"/>
    </location>
    <ligand>
        <name>substrate</name>
    </ligand>
</feature>
<keyword evidence="2 9" id="KW-0479">Metal-binding</keyword>
<dbReference type="Gene3D" id="3.40.1190.20">
    <property type="match status" value="1"/>
</dbReference>
<evidence type="ECO:0000313" key="12">
    <source>
        <dbReference type="Proteomes" id="UP000053029"/>
    </source>
</evidence>
<keyword evidence="4 9" id="KW-0418">Kinase</keyword>
<evidence type="ECO:0000256" key="8">
    <source>
        <dbReference type="ARBA" id="ARBA00023277"/>
    </source>
</evidence>
<dbReference type="HOGENOM" id="CLU_027634_2_0_1"/>
<keyword evidence="3 9" id="KW-0547">Nucleotide-binding</keyword>
<dbReference type="OrthoDB" id="415590at2759"/>
<feature type="binding site" evidence="9">
    <location>
        <position position="327"/>
    </location>
    <ligand>
        <name>K(+)</name>
        <dbReference type="ChEBI" id="CHEBI:29103"/>
    </ligand>
</feature>
<evidence type="ECO:0000256" key="1">
    <source>
        <dbReference type="ARBA" id="ARBA00022679"/>
    </source>
</evidence>